<dbReference type="RefSeq" id="XP_022840634.1">
    <property type="nucleotide sequence ID" value="XM_022985211.1"/>
</dbReference>
<gene>
    <name evidence="2" type="ORF">OT_ostta20g00690</name>
</gene>
<dbReference type="GeneID" id="34946590"/>
<evidence type="ECO:0000256" key="1">
    <source>
        <dbReference type="SAM" id="MobiDB-lite"/>
    </source>
</evidence>
<feature type="compositionally biased region" description="Basic and acidic residues" evidence="1">
    <location>
        <begin position="28"/>
        <end position="37"/>
    </location>
</feature>
<evidence type="ECO:0000313" key="3">
    <source>
        <dbReference type="Proteomes" id="UP000009170"/>
    </source>
</evidence>
<dbReference type="KEGG" id="ota:OT_ostta20g00690"/>
<evidence type="ECO:0000313" key="2">
    <source>
        <dbReference type="EMBL" id="CEG00868.1"/>
    </source>
</evidence>
<keyword evidence="3" id="KW-1185">Reference proteome</keyword>
<dbReference type="InParanoid" id="A0A096P9D7"/>
<reference evidence="2 3" key="2">
    <citation type="journal article" date="2014" name="BMC Genomics">
        <title>An improved genome of the model marine alga Ostreococcus tauri unfolds by assessing Illumina de novo assemblies.</title>
        <authorList>
            <person name="Blanc-Mathieu R."/>
            <person name="Verhelst B."/>
            <person name="Derelle E."/>
            <person name="Rombauts S."/>
            <person name="Bouget F.Y."/>
            <person name="Carre I."/>
            <person name="Chateau A."/>
            <person name="Eyre-Walker A."/>
            <person name="Grimsley N."/>
            <person name="Moreau H."/>
            <person name="Piegu B."/>
            <person name="Rivals E."/>
            <person name="Schackwitz W."/>
            <person name="Van de Peer Y."/>
            <person name="Piganeau G."/>
        </authorList>
    </citation>
    <scope>NUCLEOTIDE SEQUENCE [LARGE SCALE GENOMIC DNA]</scope>
    <source>
        <strain evidence="3">OTTH 0595 / CCAP 157/2 / RCC745</strain>
    </source>
</reference>
<sequence length="68" mass="7078">MTFKIFVGGQRVKSEEVLGRCWGAGNRDGQKRTRHGDGGAGGTMGTCDANARADGTDAHEPSAKRAAT</sequence>
<feature type="compositionally biased region" description="Basic and acidic residues" evidence="1">
    <location>
        <begin position="54"/>
        <end position="68"/>
    </location>
</feature>
<dbReference type="Proteomes" id="UP000009170">
    <property type="component" value="Unassembled WGS sequence"/>
</dbReference>
<reference evidence="3" key="1">
    <citation type="journal article" date="2006" name="Proc. Natl. Acad. Sci. U.S.A.">
        <title>Genome analysis of the smallest free-living eukaryote Ostreococcus tauri unveils many unique features.</title>
        <authorList>
            <person name="Derelle E."/>
            <person name="Ferraz C."/>
            <person name="Rombauts S."/>
            <person name="Rouze P."/>
            <person name="Worden A.Z."/>
            <person name="Robbens S."/>
            <person name="Partensky F."/>
            <person name="Degroeve S."/>
            <person name="Echeynie S."/>
            <person name="Cooke R."/>
            <person name="Saeys Y."/>
            <person name="Wuyts J."/>
            <person name="Jabbari K."/>
            <person name="Bowler C."/>
            <person name="Panaud O."/>
            <person name="Piegu B."/>
            <person name="Ball S.G."/>
            <person name="Ral J.-P."/>
            <person name="Bouget F.-Y."/>
            <person name="Piganeau G."/>
            <person name="De Baets B."/>
            <person name="Picard A."/>
            <person name="Delseny M."/>
            <person name="Demaille J."/>
            <person name="Van de Peer Y."/>
            <person name="Moreau H."/>
        </authorList>
    </citation>
    <scope>NUCLEOTIDE SEQUENCE [LARGE SCALE GENOMIC DNA]</scope>
    <source>
        <strain evidence="3">OTTH 0595 / CCAP 157/2 / RCC745</strain>
    </source>
</reference>
<dbReference type="EMBL" id="CAID01000020">
    <property type="protein sequence ID" value="CEG00868.1"/>
    <property type="molecule type" value="Genomic_DNA"/>
</dbReference>
<organism evidence="2 3">
    <name type="scientific">Ostreococcus tauri</name>
    <name type="common">Marine green alga</name>
    <dbReference type="NCBI Taxonomy" id="70448"/>
    <lineage>
        <taxon>Eukaryota</taxon>
        <taxon>Viridiplantae</taxon>
        <taxon>Chlorophyta</taxon>
        <taxon>Mamiellophyceae</taxon>
        <taxon>Mamiellales</taxon>
        <taxon>Bathycoccaceae</taxon>
        <taxon>Ostreococcus</taxon>
    </lineage>
</organism>
<proteinExistence type="predicted"/>
<comment type="caution">
    <text evidence="2">The sequence shown here is derived from an EMBL/GenBank/DDBJ whole genome shotgun (WGS) entry which is preliminary data.</text>
</comment>
<name>A0A096P9D7_OSTTA</name>
<protein>
    <submittedName>
        <fullName evidence="2">Unnamed product</fullName>
    </submittedName>
</protein>
<dbReference type="AlphaFoldDB" id="A0A096P9D7"/>
<accession>A0A096P9D7</accession>
<feature type="region of interest" description="Disordered" evidence="1">
    <location>
        <begin position="23"/>
        <end position="68"/>
    </location>
</feature>